<keyword evidence="2" id="KW-0812">Transmembrane</keyword>
<feature type="region of interest" description="Disordered" evidence="1">
    <location>
        <begin position="64"/>
        <end position="90"/>
    </location>
</feature>
<evidence type="ECO:0000313" key="4">
    <source>
        <dbReference type="Proteomes" id="UP000886934"/>
    </source>
</evidence>
<gene>
    <name evidence="3" type="ORF">KAM351_27400</name>
</gene>
<dbReference type="Proteomes" id="UP000886934">
    <property type="component" value="Unassembled WGS sequence"/>
</dbReference>
<evidence type="ECO:0000313" key="3">
    <source>
        <dbReference type="EMBL" id="GJA64129.1"/>
    </source>
</evidence>
<organism evidence="3 4">
    <name type="scientific">Aeromonas caviae</name>
    <name type="common">Aeromonas punctata</name>
    <dbReference type="NCBI Taxonomy" id="648"/>
    <lineage>
        <taxon>Bacteria</taxon>
        <taxon>Pseudomonadati</taxon>
        <taxon>Pseudomonadota</taxon>
        <taxon>Gammaproteobacteria</taxon>
        <taxon>Aeromonadales</taxon>
        <taxon>Aeromonadaceae</taxon>
        <taxon>Aeromonas</taxon>
    </lineage>
</organism>
<keyword evidence="2" id="KW-1133">Transmembrane helix</keyword>
<accession>A0AA37CYA4</accession>
<feature type="transmembrane region" description="Helical" evidence="2">
    <location>
        <begin position="20"/>
        <end position="39"/>
    </location>
</feature>
<sequence length="90" mass="9812">MSELNLADLLVQVFGPQALHWVAVIGVCLVVWAQLRAAIPQAWWEKMPRPMLVVLDVLAANWGSAKNGTGTDKRIDPARPAGSRATKKLP</sequence>
<dbReference type="AlphaFoldDB" id="A0AA37CYA4"/>
<comment type="caution">
    <text evidence="3">The sequence shown here is derived from an EMBL/GenBank/DDBJ whole genome shotgun (WGS) entry which is preliminary data.</text>
</comment>
<reference evidence="3" key="1">
    <citation type="submission" date="2021-07" db="EMBL/GenBank/DDBJ databases">
        <title>Draft genome sequence of carbapenem-resistant Aeromonas spp. in Japan.</title>
        <authorList>
            <person name="Maehana S."/>
            <person name="Suzuki M."/>
            <person name="Kitasato H."/>
        </authorList>
    </citation>
    <scope>NUCLEOTIDE SEQUENCE</scope>
    <source>
        <strain evidence="3">KAM351</strain>
    </source>
</reference>
<dbReference type="EMBL" id="BPNN01000040">
    <property type="protein sequence ID" value="GJA64129.1"/>
    <property type="molecule type" value="Genomic_DNA"/>
</dbReference>
<protein>
    <submittedName>
        <fullName evidence="3">Uncharacterized protein</fullName>
    </submittedName>
</protein>
<proteinExistence type="predicted"/>
<keyword evidence="2" id="KW-0472">Membrane</keyword>
<name>A0AA37CYA4_AERCA</name>
<evidence type="ECO:0000256" key="1">
    <source>
        <dbReference type="SAM" id="MobiDB-lite"/>
    </source>
</evidence>
<evidence type="ECO:0000256" key="2">
    <source>
        <dbReference type="SAM" id="Phobius"/>
    </source>
</evidence>